<feature type="compositionally biased region" description="Polar residues" evidence="1">
    <location>
        <begin position="142"/>
        <end position="152"/>
    </location>
</feature>
<sequence length="199" mass="22311">MNQATHSSVQLYSSHLNEKPEVILRLLFDSATFQSINLTDRFSPCVILRAMSRREHSYLNKKKTAEEMEQHYQQTSSVDYSLKEGKTLVLQIKKPTGGRTVESTFFEQGLNSLSLDEKANRKESMICLKPPPPPPAPLSPVKTFQSSPNVPSHCSFEGNNNKDEVLHSTEDQSKGSSSHENQTSQHIPEDDFGDFQTAG</sequence>
<evidence type="ECO:0000313" key="3">
    <source>
        <dbReference type="Proteomes" id="UP001141806"/>
    </source>
</evidence>
<dbReference type="OrthoDB" id="10265489at2759"/>
<feature type="compositionally biased region" description="Basic and acidic residues" evidence="1">
    <location>
        <begin position="160"/>
        <end position="173"/>
    </location>
</feature>
<organism evidence="2 3">
    <name type="scientific">Protea cynaroides</name>
    <dbReference type="NCBI Taxonomy" id="273540"/>
    <lineage>
        <taxon>Eukaryota</taxon>
        <taxon>Viridiplantae</taxon>
        <taxon>Streptophyta</taxon>
        <taxon>Embryophyta</taxon>
        <taxon>Tracheophyta</taxon>
        <taxon>Spermatophyta</taxon>
        <taxon>Magnoliopsida</taxon>
        <taxon>Proteales</taxon>
        <taxon>Proteaceae</taxon>
        <taxon>Protea</taxon>
    </lineage>
</organism>
<accession>A0A9Q0KUK9</accession>
<evidence type="ECO:0000256" key="1">
    <source>
        <dbReference type="SAM" id="MobiDB-lite"/>
    </source>
</evidence>
<dbReference type="PANTHER" id="PTHR12847">
    <property type="entry name" value="ATP-BINDING CASSETTE ABC TRANSPORTER-RELATED"/>
    <property type="match status" value="1"/>
</dbReference>
<comment type="caution">
    <text evidence="2">The sequence shown here is derived from an EMBL/GenBank/DDBJ whole genome shotgun (WGS) entry which is preliminary data.</text>
</comment>
<gene>
    <name evidence="2" type="ORF">NE237_002106</name>
</gene>
<dbReference type="PANTHER" id="PTHR12847:SF9">
    <property type="entry name" value="NECAP-LIKE PROTEIN CG9132"/>
    <property type="match status" value="1"/>
</dbReference>
<keyword evidence="3" id="KW-1185">Reference proteome</keyword>
<proteinExistence type="predicted"/>
<evidence type="ECO:0000313" key="2">
    <source>
        <dbReference type="EMBL" id="KAJ4977000.1"/>
    </source>
</evidence>
<protein>
    <submittedName>
        <fullName evidence="2">Uncharacterized protein</fullName>
    </submittedName>
</protein>
<name>A0A9Q0KUK9_9MAGN</name>
<dbReference type="AlphaFoldDB" id="A0A9Q0KUK9"/>
<dbReference type="Proteomes" id="UP001141806">
    <property type="component" value="Unassembled WGS sequence"/>
</dbReference>
<reference evidence="2" key="1">
    <citation type="journal article" date="2023" name="Plant J.">
        <title>The genome of the king protea, Protea cynaroides.</title>
        <authorList>
            <person name="Chang J."/>
            <person name="Duong T.A."/>
            <person name="Schoeman C."/>
            <person name="Ma X."/>
            <person name="Roodt D."/>
            <person name="Barker N."/>
            <person name="Li Z."/>
            <person name="Van de Peer Y."/>
            <person name="Mizrachi E."/>
        </authorList>
    </citation>
    <scope>NUCLEOTIDE SEQUENCE</scope>
    <source>
        <tissue evidence="2">Young leaves</tissue>
    </source>
</reference>
<dbReference type="EMBL" id="JAMYWD010000003">
    <property type="protein sequence ID" value="KAJ4977000.1"/>
    <property type="molecule type" value="Genomic_DNA"/>
</dbReference>
<feature type="region of interest" description="Disordered" evidence="1">
    <location>
        <begin position="127"/>
        <end position="199"/>
    </location>
</feature>
<dbReference type="GO" id="GO:0016192">
    <property type="term" value="P:vesicle-mediated transport"/>
    <property type="evidence" value="ECO:0007669"/>
    <property type="project" value="TreeGrafter"/>
</dbReference>
<dbReference type="GO" id="GO:0030125">
    <property type="term" value="C:clathrin vesicle coat"/>
    <property type="evidence" value="ECO:0007669"/>
    <property type="project" value="TreeGrafter"/>
</dbReference>
<feature type="compositionally biased region" description="Pro residues" evidence="1">
    <location>
        <begin position="129"/>
        <end position="138"/>
    </location>
</feature>
<feature type="compositionally biased region" description="Polar residues" evidence="1">
    <location>
        <begin position="174"/>
        <end position="186"/>
    </location>
</feature>